<accession>A0A8R7PBG4</accession>
<reference evidence="2" key="2">
    <citation type="submission" date="2018-03" db="EMBL/GenBank/DDBJ databases">
        <title>The Triticum urartu genome reveals the dynamic nature of wheat genome evolution.</title>
        <authorList>
            <person name="Ling H."/>
            <person name="Ma B."/>
            <person name="Shi X."/>
            <person name="Liu H."/>
            <person name="Dong L."/>
            <person name="Sun H."/>
            <person name="Cao Y."/>
            <person name="Gao Q."/>
            <person name="Zheng S."/>
            <person name="Li Y."/>
            <person name="Yu Y."/>
            <person name="Du H."/>
            <person name="Qi M."/>
            <person name="Li Y."/>
            <person name="Yu H."/>
            <person name="Cui Y."/>
            <person name="Wang N."/>
            <person name="Chen C."/>
            <person name="Wu H."/>
            <person name="Zhao Y."/>
            <person name="Zhang J."/>
            <person name="Li Y."/>
            <person name="Zhou W."/>
            <person name="Zhang B."/>
            <person name="Hu W."/>
            <person name="Eijk M."/>
            <person name="Tang J."/>
            <person name="Witsenboer H."/>
            <person name="Zhao S."/>
            <person name="Li Z."/>
            <person name="Zhang A."/>
            <person name="Wang D."/>
            <person name="Liang C."/>
        </authorList>
    </citation>
    <scope>NUCLEOTIDE SEQUENCE [LARGE SCALE GENOMIC DNA]</scope>
    <source>
        <strain evidence="2">cv. G1812</strain>
    </source>
</reference>
<reference evidence="3" key="1">
    <citation type="journal article" date="2013" name="Nature">
        <title>Draft genome of the wheat A-genome progenitor Triticum urartu.</title>
        <authorList>
            <person name="Ling H.Q."/>
            <person name="Zhao S."/>
            <person name="Liu D."/>
            <person name="Wang J."/>
            <person name="Sun H."/>
            <person name="Zhang C."/>
            <person name="Fan H."/>
            <person name="Li D."/>
            <person name="Dong L."/>
            <person name="Tao Y."/>
            <person name="Gao C."/>
            <person name="Wu H."/>
            <person name="Li Y."/>
            <person name="Cui Y."/>
            <person name="Guo X."/>
            <person name="Zheng S."/>
            <person name="Wang B."/>
            <person name="Yu K."/>
            <person name="Liang Q."/>
            <person name="Yang W."/>
            <person name="Lou X."/>
            <person name="Chen J."/>
            <person name="Feng M."/>
            <person name="Jian J."/>
            <person name="Zhang X."/>
            <person name="Luo G."/>
            <person name="Jiang Y."/>
            <person name="Liu J."/>
            <person name="Wang Z."/>
            <person name="Sha Y."/>
            <person name="Zhang B."/>
            <person name="Wu H."/>
            <person name="Tang D."/>
            <person name="Shen Q."/>
            <person name="Xue P."/>
            <person name="Zou S."/>
            <person name="Wang X."/>
            <person name="Liu X."/>
            <person name="Wang F."/>
            <person name="Yang Y."/>
            <person name="An X."/>
            <person name="Dong Z."/>
            <person name="Zhang K."/>
            <person name="Zhang X."/>
            <person name="Luo M.C."/>
            <person name="Dvorak J."/>
            <person name="Tong Y."/>
            <person name="Wang J."/>
            <person name="Yang H."/>
            <person name="Li Z."/>
            <person name="Wang D."/>
            <person name="Zhang A."/>
            <person name="Wang J."/>
        </authorList>
    </citation>
    <scope>NUCLEOTIDE SEQUENCE</scope>
    <source>
        <strain evidence="3">cv. G1812</strain>
    </source>
</reference>
<dbReference type="Pfam" id="PF25884">
    <property type="entry name" value="At5g19230"/>
    <property type="match status" value="1"/>
</dbReference>
<dbReference type="EnsemblPlants" id="TuG1812G0200001520.01.T01">
    <property type="protein sequence ID" value="TuG1812G0200001520.01.T01.cds361772"/>
    <property type="gene ID" value="TuG1812G0200001520.01"/>
</dbReference>
<dbReference type="InterPro" id="IPR045285">
    <property type="entry name" value="At5g19230-like"/>
</dbReference>
<evidence type="ECO:0000259" key="1">
    <source>
        <dbReference type="Pfam" id="PF25884"/>
    </source>
</evidence>
<keyword evidence="3" id="KW-1185">Reference proteome</keyword>
<dbReference type="PANTHER" id="PTHR33976">
    <property type="entry name" value="OS07G0645000 PROTEIN"/>
    <property type="match status" value="1"/>
</dbReference>
<feature type="domain" description="Uncharacterized GPI-anchored protein At5g19230-like" evidence="1">
    <location>
        <begin position="1"/>
        <end position="47"/>
    </location>
</feature>
<sequence length="78" mass="8409">MPACVPGLVAEIVLTNYTKSQYNRFLNDTKYSGVGIANEGDWVVVVLSTDSGDYSPAPPGSNWAPSVQPFSWMIVSLV</sequence>
<organism evidence="2 3">
    <name type="scientific">Triticum urartu</name>
    <name type="common">Red wild einkorn</name>
    <name type="synonym">Crithodium urartu</name>
    <dbReference type="NCBI Taxonomy" id="4572"/>
    <lineage>
        <taxon>Eukaryota</taxon>
        <taxon>Viridiplantae</taxon>
        <taxon>Streptophyta</taxon>
        <taxon>Embryophyta</taxon>
        <taxon>Tracheophyta</taxon>
        <taxon>Spermatophyta</taxon>
        <taxon>Magnoliopsida</taxon>
        <taxon>Liliopsida</taxon>
        <taxon>Poales</taxon>
        <taxon>Poaceae</taxon>
        <taxon>BOP clade</taxon>
        <taxon>Pooideae</taxon>
        <taxon>Triticodae</taxon>
        <taxon>Triticeae</taxon>
        <taxon>Triticinae</taxon>
        <taxon>Triticum</taxon>
    </lineage>
</organism>
<dbReference type="AlphaFoldDB" id="A0A8R7PBG4"/>
<dbReference type="Proteomes" id="UP000015106">
    <property type="component" value="Chromosome 2"/>
</dbReference>
<evidence type="ECO:0000313" key="2">
    <source>
        <dbReference type="EnsemblPlants" id="TuG1812G0200001520.01.T01.cds361772"/>
    </source>
</evidence>
<dbReference type="InterPro" id="IPR059083">
    <property type="entry name" value="At5g19230_dom"/>
</dbReference>
<protein>
    <recommendedName>
        <fullName evidence="1">Uncharacterized GPI-anchored protein At5g19230-like domain-containing protein</fullName>
    </recommendedName>
</protein>
<dbReference type="Gramene" id="TuG1812G0200001520.01.T01">
    <property type="protein sequence ID" value="TuG1812G0200001520.01.T01.cds361772"/>
    <property type="gene ID" value="TuG1812G0200001520.01"/>
</dbReference>
<proteinExistence type="predicted"/>
<evidence type="ECO:0000313" key="3">
    <source>
        <dbReference type="Proteomes" id="UP000015106"/>
    </source>
</evidence>
<dbReference type="PANTHER" id="PTHR33976:SF8">
    <property type="entry name" value="OS07G0645000 PROTEIN"/>
    <property type="match status" value="1"/>
</dbReference>
<name>A0A8R7PBG4_TRIUA</name>
<reference evidence="2" key="3">
    <citation type="submission" date="2022-06" db="UniProtKB">
        <authorList>
            <consortium name="EnsemblPlants"/>
        </authorList>
    </citation>
    <scope>IDENTIFICATION</scope>
</reference>